<dbReference type="PROSITE" id="PS50887">
    <property type="entry name" value="GGDEF"/>
    <property type="match status" value="1"/>
</dbReference>
<dbReference type="CDD" id="cd01949">
    <property type="entry name" value="GGDEF"/>
    <property type="match status" value="1"/>
</dbReference>
<dbReference type="SUPFAM" id="SSF55785">
    <property type="entry name" value="PYP-like sensor domain (PAS domain)"/>
    <property type="match status" value="1"/>
</dbReference>
<comment type="caution">
    <text evidence="4">The sequence shown here is derived from an EMBL/GenBank/DDBJ whole genome shotgun (WGS) entry which is preliminary data.</text>
</comment>
<evidence type="ECO:0000313" key="5">
    <source>
        <dbReference type="Proteomes" id="UP000541810"/>
    </source>
</evidence>
<dbReference type="PANTHER" id="PTHR44757">
    <property type="entry name" value="DIGUANYLATE CYCLASE DGCP"/>
    <property type="match status" value="1"/>
</dbReference>
<dbReference type="SMART" id="SM00052">
    <property type="entry name" value="EAL"/>
    <property type="match status" value="1"/>
</dbReference>
<feature type="domain" description="EAL" evidence="2">
    <location>
        <begin position="523"/>
        <end position="778"/>
    </location>
</feature>
<name>A0A7X0H5Y8_9BACT</name>
<dbReference type="InterPro" id="IPR043128">
    <property type="entry name" value="Rev_trsase/Diguanyl_cyclase"/>
</dbReference>
<dbReference type="PANTHER" id="PTHR44757:SF2">
    <property type="entry name" value="BIOFILM ARCHITECTURE MAINTENANCE PROTEIN MBAA"/>
    <property type="match status" value="1"/>
</dbReference>
<keyword evidence="5" id="KW-1185">Reference proteome</keyword>
<dbReference type="InterPro" id="IPR035919">
    <property type="entry name" value="EAL_sf"/>
</dbReference>
<dbReference type="EMBL" id="JACHGY010000001">
    <property type="protein sequence ID" value="MBB6428721.1"/>
    <property type="molecule type" value="Genomic_DNA"/>
</dbReference>
<dbReference type="InterPro" id="IPR001633">
    <property type="entry name" value="EAL_dom"/>
</dbReference>
<feature type="domain" description="GGDEF" evidence="3">
    <location>
        <begin position="372"/>
        <end position="514"/>
    </location>
</feature>
<dbReference type="InterPro" id="IPR035965">
    <property type="entry name" value="PAS-like_dom_sf"/>
</dbReference>
<dbReference type="NCBIfam" id="TIGR00254">
    <property type="entry name" value="GGDEF"/>
    <property type="match status" value="1"/>
</dbReference>
<dbReference type="InterPro" id="IPR000160">
    <property type="entry name" value="GGDEF_dom"/>
</dbReference>
<proteinExistence type="predicted"/>
<organism evidence="4 5">
    <name type="scientific">Algisphaera agarilytica</name>
    <dbReference type="NCBI Taxonomy" id="1385975"/>
    <lineage>
        <taxon>Bacteria</taxon>
        <taxon>Pseudomonadati</taxon>
        <taxon>Planctomycetota</taxon>
        <taxon>Phycisphaerae</taxon>
        <taxon>Phycisphaerales</taxon>
        <taxon>Phycisphaeraceae</taxon>
        <taxon>Algisphaera</taxon>
    </lineage>
</organism>
<evidence type="ECO:0000256" key="1">
    <source>
        <dbReference type="SAM" id="MobiDB-lite"/>
    </source>
</evidence>
<dbReference type="Pfam" id="PF07238">
    <property type="entry name" value="PilZ"/>
    <property type="match status" value="1"/>
</dbReference>
<dbReference type="Proteomes" id="UP000541810">
    <property type="component" value="Unassembled WGS sequence"/>
</dbReference>
<dbReference type="Gene3D" id="3.20.20.450">
    <property type="entry name" value="EAL domain"/>
    <property type="match status" value="1"/>
</dbReference>
<feature type="region of interest" description="Disordered" evidence="1">
    <location>
        <begin position="184"/>
        <end position="206"/>
    </location>
</feature>
<evidence type="ECO:0000259" key="2">
    <source>
        <dbReference type="PROSITE" id="PS50883"/>
    </source>
</evidence>
<protein>
    <submittedName>
        <fullName evidence="4">Diguanylate cyclase (GGDEF)-like protein</fullName>
    </submittedName>
</protein>
<reference evidence="4 5" key="1">
    <citation type="submission" date="2020-08" db="EMBL/GenBank/DDBJ databases">
        <title>Genomic Encyclopedia of Type Strains, Phase IV (KMG-IV): sequencing the most valuable type-strain genomes for metagenomic binning, comparative biology and taxonomic classification.</title>
        <authorList>
            <person name="Goeker M."/>
        </authorList>
    </citation>
    <scope>NUCLEOTIDE SEQUENCE [LARGE SCALE GENOMIC DNA]</scope>
    <source>
        <strain evidence="4 5">DSM 103725</strain>
    </source>
</reference>
<dbReference type="InterPro" id="IPR052155">
    <property type="entry name" value="Biofilm_reg_signaling"/>
</dbReference>
<dbReference type="Pfam" id="PF00563">
    <property type="entry name" value="EAL"/>
    <property type="match status" value="1"/>
</dbReference>
<dbReference type="AlphaFoldDB" id="A0A7X0H5Y8"/>
<sequence>MSQIAVTEKRRHGRYRPDGLACNLGQVVDLSQGGMRLLSKRERHGHQTVTLDTSEGQLMLQARVAWRRKLASREYVLGMTFEELPVQDRDRLEALVREIKAGRSQSTSGEVGGSHWWMGVATAFVGVGLVALGRAFQNPDAWAFRWFPEHAESLNSYAPFIEWGAFIIGGLLVLTGLSEMRRRPSKASAITRPSTPRSRRTDQDRPVRDMKQLHQSHYLLNCILESALGGVGVLKAVRDQGEIVDFEIQLVNRAAENILGKVEPMLVGKRLSKALPCVVNHSMFQEMVTAVRTGLPLQKEYRLENGRWMQMALVQLGDGLAVTFTDTTERHHAQARLRHVAYHDELTGLPNRKLLMEHLEQAMVRAQNTRGRKFAVLFLDFDRFKIVNDTLGHDVGDMLLNSISQRLRENIREADTAAVAGQQQLPARLGGDEFVVMLDGIAGEEDAIAVARRLLHTFNKPHQLGPHQVVSTASIGIAMSSPDYISVDDLLRDADTAMYEAKNSGKARYVMFDQQMHDTLIAQAKLERDLRDAVATEDFSLVYEPIVDLSSGRIAGFEALIRWNHEDRGEVPPAEFVPLAEELNLIGPVGEWVVKRACIEIARWRDAGREDVFLNINLSRAQLYDGDLIGLLQEQIETHGLDPKKLSLEITETMVVNDVAEMGEKLLELKKLGVKLALDDFGTGHSSLNVLQELPLDILKIDRTFIANAGDAVRRYGAIIATITELAQNLDMQVIAEGIERPEQVSLLQGLACDYAQGWLFSHAVEADTAKAMLMDNPSFDVAA</sequence>
<evidence type="ECO:0000259" key="3">
    <source>
        <dbReference type="PROSITE" id="PS50887"/>
    </source>
</evidence>
<dbReference type="SUPFAM" id="SSF55073">
    <property type="entry name" value="Nucleotide cyclase"/>
    <property type="match status" value="1"/>
</dbReference>
<evidence type="ECO:0000313" key="4">
    <source>
        <dbReference type="EMBL" id="MBB6428721.1"/>
    </source>
</evidence>
<dbReference type="Gene3D" id="2.40.10.220">
    <property type="entry name" value="predicted glycosyltransferase like domains"/>
    <property type="match status" value="1"/>
</dbReference>
<dbReference type="SMART" id="SM00267">
    <property type="entry name" value="GGDEF"/>
    <property type="match status" value="1"/>
</dbReference>
<gene>
    <name evidence="4" type="ORF">HNQ40_000527</name>
</gene>
<dbReference type="Pfam" id="PF00990">
    <property type="entry name" value="GGDEF"/>
    <property type="match status" value="1"/>
</dbReference>
<dbReference type="SUPFAM" id="SSF141868">
    <property type="entry name" value="EAL domain-like"/>
    <property type="match status" value="1"/>
</dbReference>
<dbReference type="CDD" id="cd01948">
    <property type="entry name" value="EAL"/>
    <property type="match status" value="1"/>
</dbReference>
<dbReference type="PROSITE" id="PS50883">
    <property type="entry name" value="EAL"/>
    <property type="match status" value="1"/>
</dbReference>
<dbReference type="GO" id="GO:0035438">
    <property type="term" value="F:cyclic-di-GMP binding"/>
    <property type="evidence" value="ECO:0007669"/>
    <property type="project" value="InterPro"/>
</dbReference>
<dbReference type="InterPro" id="IPR029787">
    <property type="entry name" value="Nucleotide_cyclase"/>
</dbReference>
<dbReference type="InterPro" id="IPR009875">
    <property type="entry name" value="PilZ_domain"/>
</dbReference>
<accession>A0A7X0H5Y8</accession>
<dbReference type="Gene3D" id="3.30.450.20">
    <property type="entry name" value="PAS domain"/>
    <property type="match status" value="1"/>
</dbReference>
<dbReference type="RefSeq" id="WP_184676110.1">
    <property type="nucleotide sequence ID" value="NZ_JACHGY010000001.1"/>
</dbReference>
<dbReference type="Gene3D" id="3.30.70.270">
    <property type="match status" value="1"/>
</dbReference>